<dbReference type="GO" id="GO:0003723">
    <property type="term" value="F:RNA binding"/>
    <property type="evidence" value="ECO:0007669"/>
    <property type="project" value="UniProtKB-UniRule"/>
</dbReference>
<keyword evidence="17" id="KW-1185">Reference proteome</keyword>
<feature type="region of interest" description="Disordered" evidence="14">
    <location>
        <begin position="447"/>
        <end position="471"/>
    </location>
</feature>
<dbReference type="Proteomes" id="UP000317650">
    <property type="component" value="Chromosome 8"/>
</dbReference>
<dbReference type="Pfam" id="PF11891">
    <property type="entry name" value="RETICULATA-like"/>
    <property type="match status" value="1"/>
</dbReference>
<name>A0A4S8K246_MUSBA</name>
<evidence type="ECO:0000259" key="15">
    <source>
        <dbReference type="PROSITE" id="PS50102"/>
    </source>
</evidence>
<evidence type="ECO:0000256" key="9">
    <source>
        <dbReference type="ARBA" id="ARBA00022946"/>
    </source>
</evidence>
<dbReference type="SMART" id="SM00386">
    <property type="entry name" value="HAT"/>
    <property type="match status" value="8"/>
</dbReference>
<evidence type="ECO:0000256" key="10">
    <source>
        <dbReference type="ARBA" id="ARBA00022989"/>
    </source>
</evidence>
<keyword evidence="8 13" id="KW-0694">RNA-binding</keyword>
<keyword evidence="5" id="KW-0934">Plastid</keyword>
<keyword evidence="12" id="KW-0539">Nucleus</keyword>
<dbReference type="PROSITE" id="PS50102">
    <property type="entry name" value="RRM"/>
    <property type="match status" value="1"/>
</dbReference>
<dbReference type="Gene3D" id="1.25.40.10">
    <property type="entry name" value="Tetratricopeptide repeat domain"/>
    <property type="match status" value="2"/>
</dbReference>
<protein>
    <recommendedName>
        <fullName evidence="15">RRM domain-containing protein</fullName>
    </recommendedName>
</protein>
<feature type="compositionally biased region" description="Low complexity" evidence="14">
    <location>
        <begin position="1"/>
        <end position="40"/>
    </location>
</feature>
<feature type="region of interest" description="Disordered" evidence="14">
    <location>
        <begin position="1"/>
        <end position="89"/>
    </location>
</feature>
<accession>A0A4S8K246</accession>
<feature type="region of interest" description="Disordered" evidence="14">
    <location>
        <begin position="998"/>
        <end position="1044"/>
    </location>
</feature>
<evidence type="ECO:0000313" key="16">
    <source>
        <dbReference type="EMBL" id="THU68816.1"/>
    </source>
</evidence>
<evidence type="ECO:0000256" key="14">
    <source>
        <dbReference type="SAM" id="MobiDB-lite"/>
    </source>
</evidence>
<evidence type="ECO:0000256" key="5">
    <source>
        <dbReference type="ARBA" id="ARBA00022640"/>
    </source>
</evidence>
<dbReference type="Pfam" id="PF05391">
    <property type="entry name" value="Lsm_interact"/>
    <property type="match status" value="1"/>
</dbReference>
<evidence type="ECO:0000256" key="7">
    <source>
        <dbReference type="ARBA" id="ARBA00022737"/>
    </source>
</evidence>
<keyword evidence="9" id="KW-0809">Transit peptide</keyword>
<sequence length="1266" mass="141948">MAAAAPGAAGPTSLRVSSSLSHRLPSHPLASPLTVRFFSRSPPPRRIKISLPSSARRPVTVRSGGGGGGEGGGGGSGDGDGEDGSSGRKNRSEALLVLAEAGRTLESLPKDLAAAIEAGRIPGSILQRFFELEKSPVFRWLLQFGGFKERLLADDLFLAKVAIECGVGIFTKTAAEWERRRENFMKELDFVFADVVMAIVADFMLVWLPAPTVSLRPPLQFNAGPIAKFFYNCPDNAFQVALAGTSYSFLQRVGAIMRNGSKLFIVGTSASLIGTGITNALINVRKAIDKDFGVEAEDVPILSTSVAYGVYMAVSSNLRYQVLAGVIEQRILEPLLHNQKLALSALCFAVRTGNTFLGSLLIEGLRAGPPHLSSLVVYMSRANSKEGFLRRPGNDLGLYKSTRCRGSNQRDRIGPFFIIPMGTRVGEGVPEGRSPPDVVIAMEETLAEQEDRNLNSDSSSSSSDDDDEAAEDVRIKTLEKSLAENPFDYDTNVQYIQCLRKFGRLKQLRQARESMNERFPLSSEMWQEWIKDEVSLCTSSEAFTEVEKLYERAVQEYLSVPLWCDYINFVQEHDASISRCSPDGVSKMRQLFERALTAAGLHIIEGNKIWEAYRNFEQAICLIMGDNENEEKEKQTHRVRNLYHRQLSVPLVDLRSTLRDYKLWEAEQGNHNDANSEFDGVPTNIISAYKKAIEVYNARKQYEEQISNRDASDSERLQQFMNYIKFEESSGDPARVQILYERAVALFPISSDLWLGYSSYLDRTLKVPAILRSVYSRATKNCTWVGELWVRYLLSLERLHTSEKEISNVFEQAIQCGFPSFKEYLDLFLTRVDGLRRRMSLVGSKEDGLDYVLIRETFQRATEFLLPECRSTDVLLRLHLYWARLEVKLGNDIVAARGVWENLLKKSGSMLEIWQSYISMEIELGQINEARSIYKRCYSKRFSGTGSEDVCHSWLRFEREHGTLDDFDLAQKKVAPRLQELMAFKAQQETKVDLASVVNKDGSPAANAPQKRKMGKALEVKQPPGKRKKYTSEPVQASERDSIRAPEQIKLAEEPDKGQVEKLLDTDAANNQSANEDHLRKFFRDCGVTAIRLLKDRKTGTPRGLAYVDFSDDEHLAAAVAKNKQKLLGKKLSIARSDPKHSQKRILAGSKTSAAHGLLIGKRFARGNSIRKEDESKATIVDKRGSSGKFTGSVTFAAPRALVKPLGWTKREAKPDQDNEKPKSNDEFRDMLLKKSKPYLMNFWGEYQKADKSNLQEISRNGDRMS</sequence>
<reference evidence="16 17" key="1">
    <citation type="journal article" date="2019" name="Nat. Plants">
        <title>Genome sequencing of Musa balbisiana reveals subgenome evolution and function divergence in polyploid bananas.</title>
        <authorList>
            <person name="Yao X."/>
        </authorList>
    </citation>
    <scope>NUCLEOTIDE SEQUENCE [LARGE SCALE GENOMIC DNA]</scope>
    <source>
        <strain evidence="17">cv. DH-PKW</strain>
        <tissue evidence="16">Leaves</tissue>
    </source>
</reference>
<evidence type="ECO:0000256" key="6">
    <source>
        <dbReference type="ARBA" id="ARBA00022692"/>
    </source>
</evidence>
<dbReference type="SUPFAM" id="SSF54928">
    <property type="entry name" value="RNA-binding domain, RBD"/>
    <property type="match status" value="1"/>
</dbReference>
<dbReference type="SUPFAM" id="SSF48452">
    <property type="entry name" value="TPR-like"/>
    <property type="match status" value="1"/>
</dbReference>
<evidence type="ECO:0000256" key="8">
    <source>
        <dbReference type="ARBA" id="ARBA00022884"/>
    </source>
</evidence>
<evidence type="ECO:0000256" key="3">
    <source>
        <dbReference type="ARBA" id="ARBA00010793"/>
    </source>
</evidence>
<keyword evidence="10" id="KW-1133">Transmembrane helix</keyword>
<dbReference type="STRING" id="52838.A0A4S8K246"/>
<keyword evidence="6" id="KW-0812">Transmembrane</keyword>
<proteinExistence type="inferred from homology"/>
<dbReference type="GO" id="GO:0005634">
    <property type="term" value="C:nucleus"/>
    <property type="evidence" value="ECO:0007669"/>
    <property type="project" value="UniProtKB-SubCell"/>
</dbReference>
<dbReference type="PANTHER" id="PTHR31620">
    <property type="entry name" value="PROTEIN RETICULATA-RELATED 2, CHLOROPLASTIC-RELATED"/>
    <property type="match status" value="1"/>
</dbReference>
<dbReference type="GO" id="GO:0006396">
    <property type="term" value="P:RNA processing"/>
    <property type="evidence" value="ECO:0007669"/>
    <property type="project" value="InterPro"/>
</dbReference>
<dbReference type="InterPro" id="IPR011990">
    <property type="entry name" value="TPR-like_helical_dom_sf"/>
</dbReference>
<keyword evidence="4" id="KW-0150">Chloroplast</keyword>
<dbReference type="PANTHER" id="PTHR31620:SF8">
    <property type="entry name" value="PROTEIN RETICULATA-RELATED 4, CHLOROPLASTIC-LIKE"/>
    <property type="match status" value="1"/>
</dbReference>
<organism evidence="16 17">
    <name type="scientific">Musa balbisiana</name>
    <name type="common">Banana</name>
    <dbReference type="NCBI Taxonomy" id="52838"/>
    <lineage>
        <taxon>Eukaryota</taxon>
        <taxon>Viridiplantae</taxon>
        <taxon>Streptophyta</taxon>
        <taxon>Embryophyta</taxon>
        <taxon>Tracheophyta</taxon>
        <taxon>Spermatophyta</taxon>
        <taxon>Magnoliopsida</taxon>
        <taxon>Liliopsida</taxon>
        <taxon>Zingiberales</taxon>
        <taxon>Musaceae</taxon>
        <taxon>Musa</taxon>
    </lineage>
</organism>
<keyword evidence="7" id="KW-0677">Repeat</keyword>
<dbReference type="InterPro" id="IPR035979">
    <property type="entry name" value="RBD_domain_sf"/>
</dbReference>
<evidence type="ECO:0000256" key="12">
    <source>
        <dbReference type="ARBA" id="ARBA00023242"/>
    </source>
</evidence>
<feature type="domain" description="RRM" evidence="15">
    <location>
        <begin position="1061"/>
        <end position="1139"/>
    </location>
</feature>
<dbReference type="InterPro" id="IPR021825">
    <property type="entry name" value="RETICULATA-related"/>
</dbReference>
<evidence type="ECO:0000313" key="17">
    <source>
        <dbReference type="Proteomes" id="UP000317650"/>
    </source>
</evidence>
<evidence type="ECO:0000256" key="4">
    <source>
        <dbReference type="ARBA" id="ARBA00022528"/>
    </source>
</evidence>
<evidence type="ECO:0000256" key="13">
    <source>
        <dbReference type="PROSITE-ProRule" id="PRU00176"/>
    </source>
</evidence>
<dbReference type="InterPro" id="IPR000504">
    <property type="entry name" value="RRM_dom"/>
</dbReference>
<dbReference type="InterPro" id="IPR008847">
    <property type="entry name" value="Suf"/>
</dbReference>
<dbReference type="AlphaFoldDB" id="A0A4S8K246"/>
<dbReference type="EMBL" id="PYDT01000002">
    <property type="protein sequence ID" value="THU68816.1"/>
    <property type="molecule type" value="Genomic_DNA"/>
</dbReference>
<dbReference type="Pfam" id="PF05843">
    <property type="entry name" value="Suf"/>
    <property type="match status" value="1"/>
</dbReference>
<dbReference type="InterPro" id="IPR003107">
    <property type="entry name" value="HAT"/>
</dbReference>
<dbReference type="InterPro" id="IPR008669">
    <property type="entry name" value="LSM_interact"/>
</dbReference>
<evidence type="ECO:0000256" key="1">
    <source>
        <dbReference type="ARBA" id="ARBA00004123"/>
    </source>
</evidence>
<comment type="subcellular location">
    <subcellularLocation>
        <location evidence="1">Nucleus</location>
    </subcellularLocation>
    <subcellularLocation>
        <location evidence="2">Plastid</location>
        <location evidence="2">Chloroplast membrane</location>
        <topology evidence="2">Multi-pass membrane protein</topology>
    </subcellularLocation>
</comment>
<dbReference type="Gene3D" id="3.30.70.330">
    <property type="match status" value="1"/>
</dbReference>
<evidence type="ECO:0000256" key="11">
    <source>
        <dbReference type="ARBA" id="ARBA00023136"/>
    </source>
</evidence>
<dbReference type="SMART" id="SM00360">
    <property type="entry name" value="RRM"/>
    <property type="match status" value="1"/>
</dbReference>
<evidence type="ECO:0000256" key="2">
    <source>
        <dbReference type="ARBA" id="ARBA00004508"/>
    </source>
</evidence>
<dbReference type="Pfam" id="PF00076">
    <property type="entry name" value="RRM_1"/>
    <property type="match status" value="1"/>
</dbReference>
<dbReference type="GO" id="GO:0031969">
    <property type="term" value="C:chloroplast membrane"/>
    <property type="evidence" value="ECO:0007669"/>
    <property type="project" value="UniProtKB-SubCell"/>
</dbReference>
<keyword evidence="11" id="KW-0472">Membrane</keyword>
<dbReference type="InterPro" id="IPR012677">
    <property type="entry name" value="Nucleotide-bd_a/b_plait_sf"/>
</dbReference>
<comment type="caution">
    <text evidence="16">The sequence shown here is derived from an EMBL/GenBank/DDBJ whole genome shotgun (WGS) entry which is preliminary data.</text>
</comment>
<comment type="similarity">
    <text evidence="3">Belongs to the RETICULATA family.</text>
</comment>
<feature type="compositionally biased region" description="Gly residues" evidence="14">
    <location>
        <begin position="63"/>
        <end position="78"/>
    </location>
</feature>
<gene>
    <name evidence="16" type="ORF">C4D60_Mb08t07840</name>
</gene>